<dbReference type="STRING" id="195883.A0A482XAN9"/>
<dbReference type="InParanoid" id="A0A482XAN9"/>
<feature type="compositionally biased region" description="Basic residues" evidence="1">
    <location>
        <begin position="48"/>
        <end position="58"/>
    </location>
</feature>
<evidence type="ECO:0000313" key="3">
    <source>
        <dbReference type="Proteomes" id="UP000291343"/>
    </source>
</evidence>
<accession>A0A482XAN9</accession>
<protein>
    <submittedName>
        <fullName evidence="2">Uncharacterized protein</fullName>
    </submittedName>
</protein>
<dbReference type="OrthoDB" id="200187at2759"/>
<feature type="region of interest" description="Disordered" evidence="1">
    <location>
        <begin position="1"/>
        <end position="72"/>
    </location>
</feature>
<reference evidence="2 3" key="1">
    <citation type="journal article" date="2017" name="Gigascience">
        <title>Genome sequence of the small brown planthopper, Laodelphax striatellus.</title>
        <authorList>
            <person name="Zhu J."/>
            <person name="Jiang F."/>
            <person name="Wang X."/>
            <person name="Yang P."/>
            <person name="Bao Y."/>
            <person name="Zhao W."/>
            <person name="Wang W."/>
            <person name="Lu H."/>
            <person name="Wang Q."/>
            <person name="Cui N."/>
            <person name="Li J."/>
            <person name="Chen X."/>
            <person name="Luo L."/>
            <person name="Yu J."/>
            <person name="Kang L."/>
            <person name="Cui F."/>
        </authorList>
    </citation>
    <scope>NUCLEOTIDE SEQUENCE [LARGE SCALE GENOMIC DNA]</scope>
    <source>
        <strain evidence="2">Lst14</strain>
    </source>
</reference>
<keyword evidence="3" id="KW-1185">Reference proteome</keyword>
<organism evidence="2 3">
    <name type="scientific">Laodelphax striatellus</name>
    <name type="common">Small brown planthopper</name>
    <name type="synonym">Delphax striatella</name>
    <dbReference type="NCBI Taxonomy" id="195883"/>
    <lineage>
        <taxon>Eukaryota</taxon>
        <taxon>Metazoa</taxon>
        <taxon>Ecdysozoa</taxon>
        <taxon>Arthropoda</taxon>
        <taxon>Hexapoda</taxon>
        <taxon>Insecta</taxon>
        <taxon>Pterygota</taxon>
        <taxon>Neoptera</taxon>
        <taxon>Paraneoptera</taxon>
        <taxon>Hemiptera</taxon>
        <taxon>Auchenorrhyncha</taxon>
        <taxon>Fulgoroidea</taxon>
        <taxon>Delphacidae</taxon>
        <taxon>Criomorphinae</taxon>
        <taxon>Laodelphax</taxon>
    </lineage>
</organism>
<name>A0A482XAN9_LAOST</name>
<comment type="caution">
    <text evidence="2">The sequence shown here is derived from an EMBL/GenBank/DDBJ whole genome shotgun (WGS) entry which is preliminary data.</text>
</comment>
<feature type="compositionally biased region" description="Basic residues" evidence="1">
    <location>
        <begin position="1"/>
        <end position="12"/>
    </location>
</feature>
<feature type="compositionally biased region" description="Basic and acidic residues" evidence="1">
    <location>
        <begin position="29"/>
        <end position="47"/>
    </location>
</feature>
<dbReference type="EMBL" id="QKKF02014473">
    <property type="protein sequence ID" value="RZF42749.1"/>
    <property type="molecule type" value="Genomic_DNA"/>
</dbReference>
<dbReference type="AlphaFoldDB" id="A0A482XAN9"/>
<gene>
    <name evidence="2" type="ORF">LSTR_LSTR013440</name>
</gene>
<dbReference type="Proteomes" id="UP000291343">
    <property type="component" value="Unassembled WGS sequence"/>
</dbReference>
<evidence type="ECO:0000313" key="2">
    <source>
        <dbReference type="EMBL" id="RZF42749.1"/>
    </source>
</evidence>
<proteinExistence type="predicted"/>
<sequence>MLRHKFFHRAKKVPVTEQELRAKQKKKEGKGAEKGERQQRGEEGREREKKRRRRKRPRAVMPKERNLRAANCCNRPKAVDSATVDQYFVNT</sequence>
<evidence type="ECO:0000256" key="1">
    <source>
        <dbReference type="SAM" id="MobiDB-lite"/>
    </source>
</evidence>